<evidence type="ECO:0000313" key="3">
    <source>
        <dbReference type="Proteomes" id="UP000238937"/>
    </source>
</evidence>
<dbReference type="AlphaFoldDB" id="A0A2T1G5K0"/>
<dbReference type="InterPro" id="IPR052164">
    <property type="entry name" value="Anthracycline_SecMetBiosynth"/>
</dbReference>
<dbReference type="InterPro" id="IPR037523">
    <property type="entry name" value="VOC_core"/>
</dbReference>
<feature type="domain" description="VOC" evidence="1">
    <location>
        <begin position="10"/>
        <end position="125"/>
    </location>
</feature>
<evidence type="ECO:0000259" key="1">
    <source>
        <dbReference type="PROSITE" id="PS51819"/>
    </source>
</evidence>
<accession>A0A2T1G5K0</accession>
<keyword evidence="3" id="KW-1185">Reference proteome</keyword>
<dbReference type="InterPro" id="IPR029068">
    <property type="entry name" value="Glyas_Bleomycin-R_OHBP_Dase"/>
</dbReference>
<sequence length="129" mass="13983">MTNVMQQHGAFSWCELMTTNTTASKEFYSRLFGWEIVDRPVEGMMYSVLNVGDLGVGGLMAMPPDMAGIPPHWGVYVTVDDVDAAAKLVEDLGGQIKYPPSDIPDVGRFAVIQDPQGAVLSIISYPSNS</sequence>
<organism evidence="2 3">
    <name type="scientific">Chamaesiphon polymorphus CCALA 037</name>
    <dbReference type="NCBI Taxonomy" id="2107692"/>
    <lineage>
        <taxon>Bacteria</taxon>
        <taxon>Bacillati</taxon>
        <taxon>Cyanobacteriota</taxon>
        <taxon>Cyanophyceae</taxon>
        <taxon>Gomontiellales</taxon>
        <taxon>Chamaesiphonaceae</taxon>
        <taxon>Chamaesiphon</taxon>
    </lineage>
</organism>
<protein>
    <submittedName>
        <fullName evidence="2">VOC family protein</fullName>
    </submittedName>
</protein>
<proteinExistence type="predicted"/>
<dbReference type="PANTHER" id="PTHR33993">
    <property type="entry name" value="GLYOXALASE-RELATED"/>
    <property type="match status" value="1"/>
</dbReference>
<comment type="caution">
    <text evidence="2">The sequence shown here is derived from an EMBL/GenBank/DDBJ whole genome shotgun (WGS) entry which is preliminary data.</text>
</comment>
<dbReference type="CDD" id="cd07247">
    <property type="entry name" value="SgaA_N_like"/>
    <property type="match status" value="1"/>
</dbReference>
<reference evidence="2 3" key="1">
    <citation type="submission" date="2018-03" db="EMBL/GenBank/DDBJ databases">
        <title>The ancient ancestry and fast evolution of plastids.</title>
        <authorList>
            <person name="Moore K.R."/>
            <person name="Magnabosco C."/>
            <person name="Momper L."/>
            <person name="Gold D.A."/>
            <person name="Bosak T."/>
            <person name="Fournier G.P."/>
        </authorList>
    </citation>
    <scope>NUCLEOTIDE SEQUENCE [LARGE SCALE GENOMIC DNA]</scope>
    <source>
        <strain evidence="2 3">CCALA 037</strain>
    </source>
</reference>
<dbReference type="SUPFAM" id="SSF54593">
    <property type="entry name" value="Glyoxalase/Bleomycin resistance protein/Dihydroxybiphenyl dioxygenase"/>
    <property type="match status" value="1"/>
</dbReference>
<dbReference type="EMBL" id="PVWO01000326">
    <property type="protein sequence ID" value="PSB52446.1"/>
    <property type="molecule type" value="Genomic_DNA"/>
</dbReference>
<dbReference type="Proteomes" id="UP000238937">
    <property type="component" value="Unassembled WGS sequence"/>
</dbReference>
<dbReference type="PROSITE" id="PS51819">
    <property type="entry name" value="VOC"/>
    <property type="match status" value="1"/>
</dbReference>
<dbReference type="Pfam" id="PF00903">
    <property type="entry name" value="Glyoxalase"/>
    <property type="match status" value="1"/>
</dbReference>
<name>A0A2T1G5K0_9CYAN</name>
<dbReference type="PANTHER" id="PTHR33993:SF14">
    <property type="entry name" value="GB|AAF24581.1"/>
    <property type="match status" value="1"/>
</dbReference>
<dbReference type="OrthoDB" id="9804235at2"/>
<dbReference type="Gene3D" id="3.10.180.10">
    <property type="entry name" value="2,3-Dihydroxybiphenyl 1,2-Dioxygenase, domain 1"/>
    <property type="match status" value="1"/>
</dbReference>
<gene>
    <name evidence="2" type="ORF">C7B77_20540</name>
</gene>
<dbReference type="InterPro" id="IPR004360">
    <property type="entry name" value="Glyas_Fos-R_dOase_dom"/>
</dbReference>
<dbReference type="RefSeq" id="WP_106309162.1">
    <property type="nucleotide sequence ID" value="NZ_PVWO01000326.1"/>
</dbReference>
<evidence type="ECO:0000313" key="2">
    <source>
        <dbReference type="EMBL" id="PSB52446.1"/>
    </source>
</evidence>